<evidence type="ECO:0000313" key="3">
    <source>
        <dbReference type="Proteomes" id="UP001054945"/>
    </source>
</evidence>
<evidence type="ECO:0000313" key="2">
    <source>
        <dbReference type="EMBL" id="GIY94426.1"/>
    </source>
</evidence>
<dbReference type="Proteomes" id="UP001054945">
    <property type="component" value="Unassembled WGS sequence"/>
</dbReference>
<organism evidence="2 3">
    <name type="scientific">Caerostris extrusa</name>
    <name type="common">Bark spider</name>
    <name type="synonym">Caerostris bankana</name>
    <dbReference type="NCBI Taxonomy" id="172846"/>
    <lineage>
        <taxon>Eukaryota</taxon>
        <taxon>Metazoa</taxon>
        <taxon>Ecdysozoa</taxon>
        <taxon>Arthropoda</taxon>
        <taxon>Chelicerata</taxon>
        <taxon>Arachnida</taxon>
        <taxon>Araneae</taxon>
        <taxon>Araneomorphae</taxon>
        <taxon>Entelegynae</taxon>
        <taxon>Araneoidea</taxon>
        <taxon>Araneidae</taxon>
        <taxon>Caerostris</taxon>
    </lineage>
</organism>
<proteinExistence type="predicted"/>
<reference evidence="2 3" key="1">
    <citation type="submission" date="2021-06" db="EMBL/GenBank/DDBJ databases">
        <title>Caerostris extrusa draft genome.</title>
        <authorList>
            <person name="Kono N."/>
            <person name="Arakawa K."/>
        </authorList>
    </citation>
    <scope>NUCLEOTIDE SEQUENCE [LARGE SCALE GENOMIC DNA]</scope>
</reference>
<feature type="compositionally biased region" description="Polar residues" evidence="1">
    <location>
        <begin position="77"/>
        <end position="89"/>
    </location>
</feature>
<feature type="compositionally biased region" description="Basic and acidic residues" evidence="1">
    <location>
        <begin position="1"/>
        <end position="27"/>
    </location>
</feature>
<dbReference type="AlphaFoldDB" id="A0AAV4XKF8"/>
<name>A0AAV4XKF8_CAEEX</name>
<accession>A0AAV4XKF8</accession>
<sequence>MRDRCPEKQLRMLQLKDVRKENDGESSRRRKWPPSKSPPPLMSCGNFIIQSVRDVIPSLPRITDETSHYVIRKQPSRNRFSEMTPTPFTGMSGFMK</sequence>
<keyword evidence="3" id="KW-1185">Reference proteome</keyword>
<dbReference type="EMBL" id="BPLR01017783">
    <property type="protein sequence ID" value="GIY94426.1"/>
    <property type="molecule type" value="Genomic_DNA"/>
</dbReference>
<protein>
    <submittedName>
        <fullName evidence="2">Uncharacterized protein</fullName>
    </submittedName>
</protein>
<comment type="caution">
    <text evidence="2">The sequence shown here is derived from an EMBL/GenBank/DDBJ whole genome shotgun (WGS) entry which is preliminary data.</text>
</comment>
<feature type="region of interest" description="Disordered" evidence="1">
    <location>
        <begin position="1"/>
        <end position="42"/>
    </location>
</feature>
<gene>
    <name evidence="2" type="ORF">CEXT_154391</name>
</gene>
<evidence type="ECO:0000256" key="1">
    <source>
        <dbReference type="SAM" id="MobiDB-lite"/>
    </source>
</evidence>
<feature type="region of interest" description="Disordered" evidence="1">
    <location>
        <begin position="73"/>
        <end position="96"/>
    </location>
</feature>